<evidence type="ECO:0000313" key="9">
    <source>
        <dbReference type="EMBL" id="MDX2959625.1"/>
    </source>
</evidence>
<evidence type="ECO:0000313" key="11">
    <source>
        <dbReference type="Proteomes" id="UP001272987"/>
    </source>
</evidence>
<dbReference type="InterPro" id="IPR035906">
    <property type="entry name" value="MetI-like_sf"/>
</dbReference>
<protein>
    <submittedName>
        <fullName evidence="9">Carbohydrate ABC transporter permease</fullName>
    </submittedName>
</protein>
<dbReference type="Pfam" id="PF00528">
    <property type="entry name" value="BPD_transp_1"/>
    <property type="match status" value="1"/>
</dbReference>
<feature type="transmembrane region" description="Helical" evidence="7">
    <location>
        <begin position="176"/>
        <end position="199"/>
    </location>
</feature>
<dbReference type="GO" id="GO:0055085">
    <property type="term" value="P:transmembrane transport"/>
    <property type="evidence" value="ECO:0007669"/>
    <property type="project" value="InterPro"/>
</dbReference>
<evidence type="ECO:0000256" key="6">
    <source>
        <dbReference type="ARBA" id="ARBA00023136"/>
    </source>
</evidence>
<keyword evidence="4 7" id="KW-0812">Transmembrane</keyword>
<keyword evidence="3" id="KW-1003">Cell membrane</keyword>
<accession>A0AAP6B7J0</accession>
<dbReference type="PANTHER" id="PTHR43744">
    <property type="entry name" value="ABC TRANSPORTER PERMEASE PROTEIN MG189-RELATED-RELATED"/>
    <property type="match status" value="1"/>
</dbReference>
<sequence length="270" mass="28663">MTKTLRPLVLTLGAATVVLPLLVVVFGTFKTLPQLFDSPLAPPSSPTLDNYRRAVDEGGLGAAFGNSVIVTAGAVTLTLAVASLAAFFCARIPGRVGWIVFGVLVAGLAVPAQAAIVPQYVLFDRLGLTDSLLGLILVDTTMTLPTAVFILGGFLRTIPEELYEAAELDGAGPLRSFVSIALPLTRPALATTGIFLFVMDWNDLLYPLLFIRSHEQRTLPLALLDFQGEFLTQYPLLFAGVVIASVPVVVVYVLLQKHFVSGLTAGAVRG</sequence>
<feature type="transmembrane region" description="Helical" evidence="7">
    <location>
        <begin position="96"/>
        <end position="120"/>
    </location>
</feature>
<feature type="transmembrane region" description="Helical" evidence="7">
    <location>
        <begin position="68"/>
        <end position="89"/>
    </location>
</feature>
<comment type="subcellular location">
    <subcellularLocation>
        <location evidence="1 7">Cell membrane</location>
        <topology evidence="1 7">Multi-pass membrane protein</topology>
    </subcellularLocation>
</comment>
<dbReference type="CDD" id="cd06261">
    <property type="entry name" value="TM_PBP2"/>
    <property type="match status" value="1"/>
</dbReference>
<name>A0AAP6B7J0_9ACTN</name>
<feature type="domain" description="ABC transmembrane type-1" evidence="8">
    <location>
        <begin position="64"/>
        <end position="255"/>
    </location>
</feature>
<comment type="similarity">
    <text evidence="7">Belongs to the binding-protein-dependent transport system permease family.</text>
</comment>
<dbReference type="Gene3D" id="1.10.3720.10">
    <property type="entry name" value="MetI-like"/>
    <property type="match status" value="1"/>
</dbReference>
<dbReference type="GO" id="GO:0005886">
    <property type="term" value="C:plasma membrane"/>
    <property type="evidence" value="ECO:0007669"/>
    <property type="project" value="UniProtKB-SubCell"/>
</dbReference>
<evidence type="ECO:0000256" key="4">
    <source>
        <dbReference type="ARBA" id="ARBA00022692"/>
    </source>
</evidence>
<dbReference type="InterPro" id="IPR000515">
    <property type="entry name" value="MetI-like"/>
</dbReference>
<feature type="transmembrane region" description="Helical" evidence="7">
    <location>
        <begin position="7"/>
        <end position="29"/>
    </location>
</feature>
<dbReference type="Proteomes" id="UP001282288">
    <property type="component" value="Unassembled WGS sequence"/>
</dbReference>
<dbReference type="EMBL" id="JARAWC010000004">
    <property type="protein sequence ID" value="MDX2959625.1"/>
    <property type="molecule type" value="Genomic_DNA"/>
</dbReference>
<dbReference type="AlphaFoldDB" id="A0AAP6B7J0"/>
<evidence type="ECO:0000256" key="1">
    <source>
        <dbReference type="ARBA" id="ARBA00004651"/>
    </source>
</evidence>
<reference evidence="9 11" key="1">
    <citation type="journal article" date="2023" name="Microb. Genom.">
        <title>Mesoterricola silvestris gen. nov., sp. nov., Mesoterricola sediminis sp. nov., Geothrix oryzae sp. nov., Geothrix edaphica sp. nov., Geothrix rubra sp. nov., and Geothrix limicola sp. nov., six novel members of Acidobacteriota isolated from soils.</title>
        <authorList>
            <person name="Weisberg A.J."/>
            <person name="Pearce E."/>
            <person name="Kramer C.G."/>
            <person name="Chang J.H."/>
            <person name="Clarke C.R."/>
        </authorList>
    </citation>
    <scope>NUCLEOTIDE SEQUENCE</scope>
    <source>
        <strain evidence="10 11">NB05-1H</strain>
        <strain evidence="9">NRRL_B-16521</strain>
    </source>
</reference>
<dbReference type="PROSITE" id="PS50928">
    <property type="entry name" value="ABC_TM1"/>
    <property type="match status" value="1"/>
</dbReference>
<keyword evidence="2 7" id="KW-0813">Transport</keyword>
<evidence type="ECO:0000256" key="5">
    <source>
        <dbReference type="ARBA" id="ARBA00022989"/>
    </source>
</evidence>
<feature type="transmembrane region" description="Helical" evidence="7">
    <location>
        <begin position="132"/>
        <end position="155"/>
    </location>
</feature>
<proteinExistence type="inferred from homology"/>
<keyword evidence="5 7" id="KW-1133">Transmembrane helix</keyword>
<evidence type="ECO:0000256" key="3">
    <source>
        <dbReference type="ARBA" id="ARBA00022475"/>
    </source>
</evidence>
<dbReference type="GeneID" id="69806059"/>
<comment type="caution">
    <text evidence="9">The sequence shown here is derived from an EMBL/GenBank/DDBJ whole genome shotgun (WGS) entry which is preliminary data.</text>
</comment>
<evidence type="ECO:0000256" key="7">
    <source>
        <dbReference type="RuleBase" id="RU363032"/>
    </source>
</evidence>
<gene>
    <name evidence="9" type="ORF">PV399_07835</name>
    <name evidence="10" type="ORF">PV666_14455</name>
</gene>
<evidence type="ECO:0000259" key="8">
    <source>
        <dbReference type="PROSITE" id="PS50928"/>
    </source>
</evidence>
<dbReference type="PANTHER" id="PTHR43744:SF12">
    <property type="entry name" value="ABC TRANSPORTER PERMEASE PROTEIN MG189-RELATED"/>
    <property type="match status" value="1"/>
</dbReference>
<evidence type="ECO:0000313" key="10">
    <source>
        <dbReference type="EMBL" id="MDX3019087.1"/>
    </source>
</evidence>
<organism evidence="9 12">
    <name type="scientific">Streptomyces acidiscabies</name>
    <dbReference type="NCBI Taxonomy" id="42234"/>
    <lineage>
        <taxon>Bacteria</taxon>
        <taxon>Bacillati</taxon>
        <taxon>Actinomycetota</taxon>
        <taxon>Actinomycetes</taxon>
        <taxon>Kitasatosporales</taxon>
        <taxon>Streptomycetaceae</taxon>
        <taxon>Streptomyces</taxon>
    </lineage>
</organism>
<evidence type="ECO:0000313" key="12">
    <source>
        <dbReference type="Proteomes" id="UP001282288"/>
    </source>
</evidence>
<feature type="transmembrane region" description="Helical" evidence="7">
    <location>
        <begin position="234"/>
        <end position="255"/>
    </location>
</feature>
<keyword evidence="6 7" id="KW-0472">Membrane</keyword>
<evidence type="ECO:0000256" key="2">
    <source>
        <dbReference type="ARBA" id="ARBA00022448"/>
    </source>
</evidence>
<keyword evidence="11" id="KW-1185">Reference proteome</keyword>
<dbReference type="Proteomes" id="UP001272987">
    <property type="component" value="Unassembled WGS sequence"/>
</dbReference>
<dbReference type="EMBL" id="JARAWP010000008">
    <property type="protein sequence ID" value="MDX3019087.1"/>
    <property type="molecule type" value="Genomic_DNA"/>
</dbReference>
<dbReference type="RefSeq" id="WP_010350159.1">
    <property type="nucleotide sequence ID" value="NZ_BCMK01000157.1"/>
</dbReference>
<dbReference type="SUPFAM" id="SSF161098">
    <property type="entry name" value="MetI-like"/>
    <property type="match status" value="1"/>
</dbReference>